<evidence type="ECO:0000256" key="1">
    <source>
        <dbReference type="SAM" id="Phobius"/>
    </source>
</evidence>
<dbReference type="RefSeq" id="WP_023054913.1">
    <property type="nucleotide sequence ID" value="NZ_JAUSTN010000002.1"/>
</dbReference>
<dbReference type="Pfam" id="PF12822">
    <property type="entry name" value="ECF_trnsprt"/>
    <property type="match status" value="1"/>
</dbReference>
<name>A0ABU0AU53_9FIRM</name>
<feature type="transmembrane region" description="Helical" evidence="1">
    <location>
        <begin position="228"/>
        <end position="252"/>
    </location>
</feature>
<feature type="transmembrane region" description="Helical" evidence="1">
    <location>
        <begin position="7"/>
        <end position="24"/>
    </location>
</feature>
<keyword evidence="1" id="KW-1133">Transmembrane helix</keyword>
<keyword evidence="3" id="KW-1185">Reference proteome</keyword>
<proteinExistence type="predicted"/>
<dbReference type="InterPro" id="IPR030949">
    <property type="entry name" value="ECF_S_folate_fam"/>
</dbReference>
<keyword evidence="1" id="KW-0472">Membrane</keyword>
<dbReference type="EMBL" id="JAUSTN010000002">
    <property type="protein sequence ID" value="MDQ0274327.1"/>
    <property type="molecule type" value="Genomic_DNA"/>
</dbReference>
<reference evidence="2 3" key="1">
    <citation type="submission" date="2023-07" db="EMBL/GenBank/DDBJ databases">
        <title>Genomic Encyclopedia of Type Strains, Phase IV (KMG-IV): sequencing the most valuable type-strain genomes for metagenomic binning, comparative biology and taxonomic classification.</title>
        <authorList>
            <person name="Goeker M."/>
        </authorList>
    </citation>
    <scope>NUCLEOTIDE SEQUENCE [LARGE SCALE GENOMIC DNA]</scope>
    <source>
        <strain evidence="2 3">DSM 22616</strain>
    </source>
</reference>
<sequence>MKTIFKIFMYGLSVFLTMTVSTVTLGSPKVYLGIIAALILVLFAARLSEEKWAGFYASLSIAIGIILQIKHPIFGKMKAEKLEKLKPLVENYHNFLIKYGALIVIGIGIIAYFISKIKIEKKESTKFRSTRTITYMSVFIALSVVINTMRFGSISFGGFPIIYSGLVLGPVNGFIVGGVSDVLAFIVRPSSGGYNILFTLTSALTGFIPAIITGLFKDKYPNYRFFSVLIGVFIGQMITSVIMAPFFQSILYGKNTFYYYAAKAFIKQIVSIPIYSGLFISLNESLKKNINFNLSRK</sequence>
<organism evidence="2 3">
    <name type="scientific">Peptoniphilus koenoeneniae</name>
    <dbReference type="NCBI Taxonomy" id="507751"/>
    <lineage>
        <taxon>Bacteria</taxon>
        <taxon>Bacillati</taxon>
        <taxon>Bacillota</taxon>
        <taxon>Tissierellia</taxon>
        <taxon>Tissierellales</taxon>
        <taxon>Peptoniphilaceae</taxon>
        <taxon>Peptoniphilus</taxon>
    </lineage>
</organism>
<dbReference type="NCBIfam" id="TIGR04518">
    <property type="entry name" value="ECF_S_folT_fam"/>
    <property type="match status" value="1"/>
</dbReference>
<feature type="transmembrane region" description="Helical" evidence="1">
    <location>
        <begin position="135"/>
        <end position="156"/>
    </location>
</feature>
<feature type="transmembrane region" description="Helical" evidence="1">
    <location>
        <begin position="264"/>
        <end position="282"/>
    </location>
</feature>
<gene>
    <name evidence="2" type="ORF">J2S72_000335</name>
</gene>
<feature type="transmembrane region" description="Helical" evidence="1">
    <location>
        <begin position="55"/>
        <end position="75"/>
    </location>
</feature>
<dbReference type="InterPro" id="IPR024529">
    <property type="entry name" value="ECF_trnsprt_substrate-spec"/>
</dbReference>
<feature type="transmembrane region" description="Helical" evidence="1">
    <location>
        <begin position="194"/>
        <end position="216"/>
    </location>
</feature>
<protein>
    <submittedName>
        <fullName evidence="2">ECF transporter S component (Folate family)</fullName>
    </submittedName>
</protein>
<feature type="transmembrane region" description="Helical" evidence="1">
    <location>
        <begin position="95"/>
        <end position="114"/>
    </location>
</feature>
<keyword evidence="1" id="KW-0812">Transmembrane</keyword>
<feature type="transmembrane region" description="Helical" evidence="1">
    <location>
        <begin position="30"/>
        <end position="48"/>
    </location>
</feature>
<dbReference type="Proteomes" id="UP001236559">
    <property type="component" value="Unassembled WGS sequence"/>
</dbReference>
<evidence type="ECO:0000313" key="2">
    <source>
        <dbReference type="EMBL" id="MDQ0274327.1"/>
    </source>
</evidence>
<dbReference type="Gene3D" id="1.10.1760.20">
    <property type="match status" value="1"/>
</dbReference>
<evidence type="ECO:0000313" key="3">
    <source>
        <dbReference type="Proteomes" id="UP001236559"/>
    </source>
</evidence>
<comment type="caution">
    <text evidence="2">The sequence shown here is derived from an EMBL/GenBank/DDBJ whole genome shotgun (WGS) entry which is preliminary data.</text>
</comment>
<accession>A0ABU0AU53</accession>
<feature type="transmembrane region" description="Helical" evidence="1">
    <location>
        <begin position="162"/>
        <end position="187"/>
    </location>
</feature>